<dbReference type="InterPro" id="IPR036569">
    <property type="entry name" value="RpiB_LacA_LacB_sf"/>
</dbReference>
<keyword evidence="3" id="KW-1185">Reference proteome</keyword>
<dbReference type="InterPro" id="IPR003500">
    <property type="entry name" value="RpiB_LacA_LacB"/>
</dbReference>
<protein>
    <submittedName>
        <fullName evidence="2">RpiB/LacA/LacB family sugar-phosphate isomerase</fullName>
    </submittedName>
</protein>
<dbReference type="PANTHER" id="PTHR30345">
    <property type="entry name" value="RIBOSE-5-PHOSPHATE ISOMERASE B"/>
    <property type="match status" value="1"/>
</dbReference>
<gene>
    <name evidence="2" type="ORF">DK849_00175</name>
</gene>
<keyword evidence="2" id="KW-0413">Isomerase</keyword>
<reference evidence="3" key="1">
    <citation type="submission" date="2018-06" db="EMBL/GenBank/DDBJ databases">
        <title>Complete genome sequences of Mycoplasma anatis, M. anseris and M. cloacale type strains.</title>
        <authorList>
            <person name="Grozner D."/>
            <person name="Forro B."/>
            <person name="Sulyok K.M."/>
            <person name="Marton S."/>
            <person name="Kreizinger Z."/>
            <person name="Banyai K."/>
            <person name="Gyuranecz M."/>
        </authorList>
    </citation>
    <scope>NUCLEOTIDE SEQUENCE [LARGE SCALE GENOMIC DNA]</scope>
    <source>
        <strain evidence="3">NCTC 10199</strain>
    </source>
</reference>
<dbReference type="Proteomes" id="UP000249865">
    <property type="component" value="Chromosome"/>
</dbReference>
<proteinExistence type="inferred from homology"/>
<dbReference type="Pfam" id="PF02502">
    <property type="entry name" value="LacAB_rpiB"/>
    <property type="match status" value="1"/>
</dbReference>
<evidence type="ECO:0000313" key="2">
    <source>
        <dbReference type="EMBL" id="AWX42505.1"/>
    </source>
</evidence>
<dbReference type="EMBL" id="CP030103">
    <property type="protein sequence ID" value="AWX42505.1"/>
    <property type="molecule type" value="Genomic_DNA"/>
</dbReference>
<dbReference type="AlphaFoldDB" id="A0A2Z4LLE8"/>
<dbReference type="SUPFAM" id="SSF89623">
    <property type="entry name" value="Ribose/Galactose isomerase RpiB/AlsB"/>
    <property type="match status" value="1"/>
</dbReference>
<dbReference type="KEGG" id="mclo:DK849_00175"/>
<dbReference type="RefSeq" id="WP_029330531.1">
    <property type="nucleotide sequence ID" value="NZ_CP030103.1"/>
</dbReference>
<dbReference type="NCBIfam" id="NF004051">
    <property type="entry name" value="PRK05571.1"/>
    <property type="match status" value="1"/>
</dbReference>
<dbReference type="OrthoDB" id="1778624at2"/>
<organism evidence="2 3">
    <name type="scientific">Metamycoplasma cloacale</name>
    <dbReference type="NCBI Taxonomy" id="92401"/>
    <lineage>
        <taxon>Bacteria</taxon>
        <taxon>Bacillati</taxon>
        <taxon>Mycoplasmatota</taxon>
        <taxon>Mycoplasmoidales</taxon>
        <taxon>Metamycoplasmataceae</taxon>
        <taxon>Metamycoplasma</taxon>
    </lineage>
</organism>
<dbReference type="Gene3D" id="3.40.1400.10">
    <property type="entry name" value="Sugar-phosphate isomerase, RpiB/LacA/LacB"/>
    <property type="match status" value="1"/>
</dbReference>
<evidence type="ECO:0000256" key="1">
    <source>
        <dbReference type="ARBA" id="ARBA00008754"/>
    </source>
</evidence>
<name>A0A2Z4LLE8_9BACT</name>
<sequence length="155" mass="17291">MKVRIASDHAGCQMKDQLAEKLRKEGYEVELFGATSGDTPVSYAEVGIEFAKTYINDKDKNENKYIAICGSGIGISIALNRFKKIRCARVDTPEEARLAKLHNDANVLCFGGRLTSVDDAMEMFHQWNDTTYEGNRHVLRVAQLSSVGEDVSEEE</sequence>
<dbReference type="GO" id="GO:0005975">
    <property type="term" value="P:carbohydrate metabolic process"/>
    <property type="evidence" value="ECO:0007669"/>
    <property type="project" value="InterPro"/>
</dbReference>
<dbReference type="PIRSF" id="PIRSF005384">
    <property type="entry name" value="RpiB_LacA_B"/>
    <property type="match status" value="1"/>
</dbReference>
<accession>A0A2Z4LLE8</accession>
<comment type="similarity">
    <text evidence="1">Belongs to the LacAB/RpiB family.</text>
</comment>
<dbReference type="PANTHER" id="PTHR30345:SF0">
    <property type="entry name" value="DNA DAMAGE-REPAIR_TOLERATION PROTEIN DRT102"/>
    <property type="match status" value="1"/>
</dbReference>
<dbReference type="NCBIfam" id="TIGR00689">
    <property type="entry name" value="rpiB_lacA_lacB"/>
    <property type="match status" value="1"/>
</dbReference>
<evidence type="ECO:0000313" key="3">
    <source>
        <dbReference type="Proteomes" id="UP000249865"/>
    </source>
</evidence>
<dbReference type="GO" id="GO:0016861">
    <property type="term" value="F:intramolecular oxidoreductase activity, interconverting aldoses and ketoses"/>
    <property type="evidence" value="ECO:0007669"/>
    <property type="project" value="UniProtKB-ARBA"/>
</dbReference>